<organism evidence="3 4">
    <name type="scientific">[Emmonsia] crescens</name>
    <dbReference type="NCBI Taxonomy" id="73230"/>
    <lineage>
        <taxon>Eukaryota</taxon>
        <taxon>Fungi</taxon>
        <taxon>Dikarya</taxon>
        <taxon>Ascomycota</taxon>
        <taxon>Pezizomycotina</taxon>
        <taxon>Eurotiomycetes</taxon>
        <taxon>Eurotiomycetidae</taxon>
        <taxon>Onygenales</taxon>
        <taxon>Ajellomycetaceae</taxon>
        <taxon>Emergomyces</taxon>
    </lineage>
</organism>
<evidence type="ECO:0000313" key="3">
    <source>
        <dbReference type="EMBL" id="KKZ66277.1"/>
    </source>
</evidence>
<dbReference type="EMBL" id="LCZI01000500">
    <property type="protein sequence ID" value="KKZ66277.1"/>
    <property type="molecule type" value="Genomic_DNA"/>
</dbReference>
<feature type="compositionally biased region" description="Acidic residues" evidence="1">
    <location>
        <begin position="183"/>
        <end position="197"/>
    </location>
</feature>
<feature type="compositionally biased region" description="Polar residues" evidence="1">
    <location>
        <begin position="133"/>
        <end position="146"/>
    </location>
</feature>
<dbReference type="VEuPathDB" id="FungiDB:EMCG_07987"/>
<dbReference type="PANTHER" id="PTHR28244:SF1">
    <property type="entry name" value="RNA POLYMERASE I-SPECIFIC TRANSCRIPTION INITIATION FACTOR RRN11"/>
    <property type="match status" value="1"/>
</dbReference>
<dbReference type="Pfam" id="PF15463">
    <property type="entry name" value="ECM11"/>
    <property type="match status" value="1"/>
</dbReference>
<dbReference type="AlphaFoldDB" id="A0A0G2I6L8"/>
<feature type="compositionally biased region" description="Polar residues" evidence="1">
    <location>
        <begin position="20"/>
        <end position="30"/>
    </location>
</feature>
<dbReference type="PANTHER" id="PTHR28244">
    <property type="entry name" value="RNA POLYMERASE I-SPECIFIC TRANSCRIPTION INITIATION FACTOR RRN11"/>
    <property type="match status" value="1"/>
</dbReference>
<feature type="region of interest" description="Disordered" evidence="1">
    <location>
        <begin position="235"/>
        <end position="343"/>
    </location>
</feature>
<accession>A0A0G2I6L8</accession>
<dbReference type="GO" id="GO:0070860">
    <property type="term" value="C:RNA polymerase I core factor complex"/>
    <property type="evidence" value="ECO:0007669"/>
    <property type="project" value="TreeGrafter"/>
</dbReference>
<dbReference type="InterPro" id="IPR029178">
    <property type="entry name" value="Ecm11_C"/>
</dbReference>
<evidence type="ECO:0000256" key="1">
    <source>
        <dbReference type="SAM" id="MobiDB-lite"/>
    </source>
</evidence>
<dbReference type="InterPro" id="IPR053029">
    <property type="entry name" value="RNA_pol_I-specific_init_factor"/>
</dbReference>
<dbReference type="OrthoDB" id="2159786at2759"/>
<comment type="caution">
    <text evidence="3">The sequence shown here is derived from an EMBL/GenBank/DDBJ whole genome shotgun (WGS) entry which is preliminary data.</text>
</comment>
<feature type="region of interest" description="Disordered" evidence="1">
    <location>
        <begin position="1"/>
        <end position="197"/>
    </location>
</feature>
<dbReference type="GO" id="GO:0001164">
    <property type="term" value="F:RNA polymerase I core promoter sequence-specific DNA binding"/>
    <property type="evidence" value="ECO:0007669"/>
    <property type="project" value="TreeGrafter"/>
</dbReference>
<protein>
    <recommendedName>
        <fullName evidence="2">Extracellular mutant protein 11 C-terminal domain-containing protein</fullName>
    </recommendedName>
</protein>
<name>A0A0G2I6L8_9EURO</name>
<dbReference type="Proteomes" id="UP000034164">
    <property type="component" value="Unassembled WGS sequence"/>
</dbReference>
<sequence length="534" mass="59414">MAVGEYVRGKALQNDIPAPQDSNHVASNPSRELVANMARVKVPTTRLSDRPLSASGRTNEHRPATAGKVPGQTVGYHVQSNQTRPRDMFDTDVETVDDSTTTATSLIRGEEGGQRDFQPPPTPQFTARDGNDLPSNVQHSRSNSRGRNALEERMMMELGSDPDEDGHDDIQGPQEQDVRDDSAEAGDEDEFDGDDAQLFDWSSNHHTNGEPLSWQKIEAALRDTKAPPPVRRINQQENVNPRSVPKQLDHESYPDHNLYTPRATQKHSTGGRFVTRSRFGTPNLRDGASLDGGRLVGSRPIPQTSPSRTVILSPQPQSAAKTSARIPLEPNKPNTVQPTHDNHDPYSRGGLFDITDLSAIDSSSSDNSTYSQQTYTSLRLSTLSPVSTKRPLTEFSSDYPPNILETKTFANLQAESFDYNPAPPQPIFQPQDPPIPLSEKLTRLKALTGEQRQMFFASLNLVEWEESGDWIIEQFNLLLQRTKAARHERRKAAAVFEKEIERRYELVEVEGKGIGQRLEEMRTGGMGVLKGRDL</sequence>
<reference evidence="4" key="1">
    <citation type="journal article" date="2015" name="PLoS Genet.">
        <title>The dynamic genome and transcriptome of the human fungal pathogen Blastomyces and close relative Emmonsia.</title>
        <authorList>
            <person name="Munoz J.F."/>
            <person name="Gauthier G.M."/>
            <person name="Desjardins C.A."/>
            <person name="Gallo J.E."/>
            <person name="Holder J."/>
            <person name="Sullivan T.D."/>
            <person name="Marty A.J."/>
            <person name="Carmen J.C."/>
            <person name="Chen Z."/>
            <person name="Ding L."/>
            <person name="Gujja S."/>
            <person name="Magrini V."/>
            <person name="Misas E."/>
            <person name="Mitreva M."/>
            <person name="Priest M."/>
            <person name="Saif S."/>
            <person name="Whiston E.A."/>
            <person name="Young S."/>
            <person name="Zeng Q."/>
            <person name="Goldman W.E."/>
            <person name="Mardis E.R."/>
            <person name="Taylor J.W."/>
            <person name="McEwen J.G."/>
            <person name="Clay O.K."/>
            <person name="Klein B.S."/>
            <person name="Cuomo C.A."/>
        </authorList>
    </citation>
    <scope>NUCLEOTIDE SEQUENCE [LARGE SCALE GENOMIC DNA]</scope>
    <source>
        <strain evidence="4">UAMH 3008</strain>
    </source>
</reference>
<evidence type="ECO:0000313" key="4">
    <source>
        <dbReference type="Proteomes" id="UP000034164"/>
    </source>
</evidence>
<dbReference type="GO" id="GO:0042790">
    <property type="term" value="P:nucleolar large rRNA transcription by RNA polymerase I"/>
    <property type="evidence" value="ECO:0007669"/>
    <property type="project" value="TreeGrafter"/>
</dbReference>
<proteinExistence type="predicted"/>
<evidence type="ECO:0000259" key="2">
    <source>
        <dbReference type="Pfam" id="PF15463"/>
    </source>
</evidence>
<feature type="domain" description="Extracellular mutant protein 11 C-terminal" evidence="2">
    <location>
        <begin position="398"/>
        <end position="529"/>
    </location>
</feature>
<feature type="compositionally biased region" description="Polar residues" evidence="1">
    <location>
        <begin position="301"/>
        <end position="321"/>
    </location>
</feature>
<dbReference type="GO" id="GO:0017025">
    <property type="term" value="F:TBP-class protein binding"/>
    <property type="evidence" value="ECO:0007669"/>
    <property type="project" value="TreeGrafter"/>
</dbReference>
<gene>
    <name evidence="3" type="ORF">EMCG_07987</name>
</gene>